<gene>
    <name evidence="2" type="ORF">BTE48_16490</name>
</gene>
<keyword evidence="3" id="KW-1185">Reference proteome</keyword>
<evidence type="ECO:0000313" key="3">
    <source>
        <dbReference type="Proteomes" id="UP000191418"/>
    </source>
</evidence>
<proteinExistence type="predicted"/>
<protein>
    <submittedName>
        <fullName evidence="2">Uncharacterized protein</fullName>
    </submittedName>
</protein>
<dbReference type="SUPFAM" id="SSF46579">
    <property type="entry name" value="Prefoldin"/>
    <property type="match status" value="1"/>
</dbReference>
<sequence>MTEERKDNGTTEIENYQVTIDELLEQVEGLSARCNFAESRLQKYDGIEETLHQLESDYKALQEVNKKLEEELDDANNRADALGKMFGNKLNEVTIANNKADAWKKVVRWEL</sequence>
<dbReference type="Proteomes" id="UP000191418">
    <property type="component" value="Unassembled WGS sequence"/>
</dbReference>
<reference evidence="2 3" key="1">
    <citation type="submission" date="2017-01" db="EMBL/GenBank/DDBJ databases">
        <title>Genome Sequencing of a Marine Spirillum, Oceanospirillum multiglobuliferum ATCC 33336, from Japan.</title>
        <authorList>
            <person name="Carney J.G."/>
            <person name="Trachtenberg A.M."/>
            <person name="Rheaume B.A."/>
            <person name="Linnane J.D."/>
            <person name="Pitts N.L."/>
            <person name="Mykles D.L."/>
            <person name="Maclea K.S."/>
        </authorList>
    </citation>
    <scope>NUCLEOTIDE SEQUENCE [LARGE SCALE GENOMIC DNA]</scope>
    <source>
        <strain evidence="2 3">ATCC 33336</strain>
    </source>
</reference>
<comment type="caution">
    <text evidence="2">The sequence shown here is derived from an EMBL/GenBank/DDBJ whole genome shotgun (WGS) entry which is preliminary data.</text>
</comment>
<keyword evidence="1" id="KW-0175">Coiled coil</keyword>
<evidence type="ECO:0000313" key="2">
    <source>
        <dbReference type="EMBL" id="OPX54008.1"/>
    </source>
</evidence>
<dbReference type="Gene3D" id="1.20.58.60">
    <property type="match status" value="1"/>
</dbReference>
<dbReference type="AlphaFoldDB" id="A0A1V4T1I6"/>
<feature type="coiled-coil region" evidence="1">
    <location>
        <begin position="6"/>
        <end position="85"/>
    </location>
</feature>
<name>A0A1V4T1I6_9GAMM</name>
<dbReference type="EMBL" id="MTSM01000122">
    <property type="protein sequence ID" value="OPX54008.1"/>
    <property type="molecule type" value="Genomic_DNA"/>
</dbReference>
<evidence type="ECO:0000256" key="1">
    <source>
        <dbReference type="SAM" id="Coils"/>
    </source>
</evidence>
<accession>A0A1V4T1I6</accession>
<organism evidence="2 3">
    <name type="scientific">Oceanospirillum multiglobuliferum</name>
    <dbReference type="NCBI Taxonomy" id="64969"/>
    <lineage>
        <taxon>Bacteria</taxon>
        <taxon>Pseudomonadati</taxon>
        <taxon>Pseudomonadota</taxon>
        <taxon>Gammaproteobacteria</taxon>
        <taxon>Oceanospirillales</taxon>
        <taxon>Oceanospirillaceae</taxon>
        <taxon>Oceanospirillum</taxon>
    </lineage>
</organism>
<dbReference type="RefSeq" id="WP_139776716.1">
    <property type="nucleotide sequence ID" value="NZ_MTSM01000122.1"/>
</dbReference>
<feature type="non-terminal residue" evidence="2">
    <location>
        <position position="111"/>
    </location>
</feature>